<proteinExistence type="predicted"/>
<keyword evidence="1" id="KW-0472">Membrane</keyword>
<evidence type="ECO:0000259" key="2">
    <source>
        <dbReference type="Pfam" id="PF04892"/>
    </source>
</evidence>
<keyword evidence="4" id="KW-1185">Reference proteome</keyword>
<accession>A0A4Q5LAT3</accession>
<protein>
    <submittedName>
        <fullName evidence="3">VanZ family protein</fullName>
    </submittedName>
</protein>
<comment type="caution">
    <text evidence="3">The sequence shown here is derived from an EMBL/GenBank/DDBJ whole genome shotgun (WGS) entry which is preliminary data.</text>
</comment>
<dbReference type="RefSeq" id="WP_129921454.1">
    <property type="nucleotide sequence ID" value="NZ_SEWE01000024.1"/>
</dbReference>
<gene>
    <name evidence="3" type="ORF">EWM57_12315</name>
</gene>
<keyword evidence="1" id="KW-0812">Transmembrane</keyword>
<reference evidence="3 4" key="1">
    <citation type="submission" date="2019-02" db="EMBL/GenBank/DDBJ databases">
        <title>Bacterial novel species isolated from soil.</title>
        <authorList>
            <person name="Jung H.-Y."/>
        </authorList>
    </citation>
    <scope>NUCLEOTIDE SEQUENCE [LARGE SCALE GENOMIC DNA]</scope>
    <source>
        <strain evidence="3 4">1-3-3-3</strain>
    </source>
</reference>
<name>A0A4Q5LAT3_9BACT</name>
<dbReference type="InterPro" id="IPR006976">
    <property type="entry name" value="VanZ-like"/>
</dbReference>
<evidence type="ECO:0000256" key="1">
    <source>
        <dbReference type="SAM" id="Phobius"/>
    </source>
</evidence>
<dbReference type="OrthoDB" id="982143at2"/>
<evidence type="ECO:0000313" key="4">
    <source>
        <dbReference type="Proteomes" id="UP000294155"/>
    </source>
</evidence>
<dbReference type="Pfam" id="PF04892">
    <property type="entry name" value="VanZ"/>
    <property type="match status" value="1"/>
</dbReference>
<dbReference type="PANTHER" id="PTHR28008">
    <property type="entry name" value="DOMAIN PROTEIN, PUTATIVE (AFU_ORTHOLOGUE AFUA_3G10980)-RELATED"/>
    <property type="match status" value="1"/>
</dbReference>
<keyword evidence="1" id="KW-1133">Transmembrane helix</keyword>
<sequence>MPLTAPPPPRRRALVALPLAWAALVLVLTLTPAADMPATPPWELISFDTAAHAFVFLVLAVLSYFSARRQTRFPALRRHAFGLMLGAGVAFGALIEVLQMTMDLGRHGEWSDLIGDSLGTAAGLLGMWVTRRWW</sequence>
<feature type="transmembrane region" description="Helical" evidence="1">
    <location>
        <begin position="79"/>
        <end position="101"/>
    </location>
</feature>
<feature type="transmembrane region" description="Helical" evidence="1">
    <location>
        <begin position="49"/>
        <end position="67"/>
    </location>
</feature>
<dbReference type="NCBIfam" id="NF037970">
    <property type="entry name" value="vanZ_1"/>
    <property type="match status" value="1"/>
</dbReference>
<dbReference type="PANTHER" id="PTHR28008:SF1">
    <property type="entry name" value="DOMAIN PROTEIN, PUTATIVE (AFU_ORTHOLOGUE AFUA_3G10980)-RELATED"/>
    <property type="match status" value="1"/>
</dbReference>
<organism evidence="3 4">
    <name type="scientific">Hymenobacter persicinus</name>
    <dbReference type="NCBI Taxonomy" id="2025506"/>
    <lineage>
        <taxon>Bacteria</taxon>
        <taxon>Pseudomonadati</taxon>
        <taxon>Bacteroidota</taxon>
        <taxon>Cytophagia</taxon>
        <taxon>Cytophagales</taxon>
        <taxon>Hymenobacteraceae</taxon>
        <taxon>Hymenobacter</taxon>
    </lineage>
</organism>
<dbReference type="AlphaFoldDB" id="A0A4Q5LAT3"/>
<evidence type="ECO:0000313" key="3">
    <source>
        <dbReference type="EMBL" id="RYU78826.1"/>
    </source>
</evidence>
<dbReference type="EMBL" id="SEWE01000024">
    <property type="protein sequence ID" value="RYU78826.1"/>
    <property type="molecule type" value="Genomic_DNA"/>
</dbReference>
<dbReference type="Proteomes" id="UP000294155">
    <property type="component" value="Unassembled WGS sequence"/>
</dbReference>
<feature type="domain" description="VanZ-like" evidence="2">
    <location>
        <begin position="43"/>
        <end position="128"/>
    </location>
</feature>